<dbReference type="FunFam" id="3.80.10.10:FF:000094">
    <property type="entry name" value="protein C21orf2 isoform X1"/>
    <property type="match status" value="1"/>
</dbReference>
<evidence type="ECO:0000256" key="1">
    <source>
        <dbReference type="ARBA" id="ARBA00022614"/>
    </source>
</evidence>
<dbReference type="AlphaFoldDB" id="A0AAV2HT04"/>
<evidence type="ECO:0000256" key="2">
    <source>
        <dbReference type="ARBA" id="ARBA00022737"/>
    </source>
</evidence>
<keyword evidence="6" id="KW-1185">Reference proteome</keyword>
<dbReference type="Pfam" id="PF14580">
    <property type="entry name" value="LRR_9"/>
    <property type="match status" value="1"/>
</dbReference>
<reference evidence="5 6" key="1">
    <citation type="submission" date="2024-04" db="EMBL/GenBank/DDBJ databases">
        <authorList>
            <consortium name="Genoscope - CEA"/>
            <person name="William W."/>
        </authorList>
    </citation>
    <scope>NUCLEOTIDE SEQUENCE [LARGE SCALE GENOMIC DNA]</scope>
</reference>
<dbReference type="PANTHER" id="PTHR18849">
    <property type="entry name" value="LEUCINE RICH REPEAT PROTEIN"/>
    <property type="match status" value="1"/>
</dbReference>
<dbReference type="InterPro" id="IPR001611">
    <property type="entry name" value="Leu-rich_rpt"/>
</dbReference>
<dbReference type="InterPro" id="IPR003603">
    <property type="entry name" value="U2A'_phosphoprotein32A_C"/>
</dbReference>
<evidence type="ECO:0000259" key="4">
    <source>
        <dbReference type="SMART" id="SM00446"/>
    </source>
</evidence>
<dbReference type="GO" id="GO:0007010">
    <property type="term" value="P:cytoskeleton organization"/>
    <property type="evidence" value="ECO:0007669"/>
    <property type="project" value="TreeGrafter"/>
</dbReference>
<feature type="region of interest" description="Disordered" evidence="3">
    <location>
        <begin position="165"/>
        <end position="266"/>
    </location>
</feature>
<dbReference type="Proteomes" id="UP001497497">
    <property type="component" value="Unassembled WGS sequence"/>
</dbReference>
<keyword evidence="1" id="KW-0433">Leucine-rich repeat</keyword>
<feature type="compositionally biased region" description="Basic and acidic residues" evidence="3">
    <location>
        <begin position="201"/>
        <end position="221"/>
    </location>
</feature>
<keyword evidence="2" id="KW-0677">Repeat</keyword>
<organism evidence="5 6">
    <name type="scientific">Lymnaea stagnalis</name>
    <name type="common">Great pond snail</name>
    <name type="synonym">Helix stagnalis</name>
    <dbReference type="NCBI Taxonomy" id="6523"/>
    <lineage>
        <taxon>Eukaryota</taxon>
        <taxon>Metazoa</taxon>
        <taxon>Spiralia</taxon>
        <taxon>Lophotrochozoa</taxon>
        <taxon>Mollusca</taxon>
        <taxon>Gastropoda</taxon>
        <taxon>Heterobranchia</taxon>
        <taxon>Euthyneura</taxon>
        <taxon>Panpulmonata</taxon>
        <taxon>Hygrophila</taxon>
        <taxon>Lymnaeoidea</taxon>
        <taxon>Lymnaeidae</taxon>
        <taxon>Lymnaea</taxon>
    </lineage>
</organism>
<name>A0AAV2HT04_LYMST</name>
<dbReference type="PANTHER" id="PTHR18849:SF0">
    <property type="entry name" value="CILIA- AND FLAGELLA-ASSOCIATED PROTEIN 410-RELATED"/>
    <property type="match status" value="1"/>
</dbReference>
<dbReference type="SUPFAM" id="SSF52058">
    <property type="entry name" value="L domain-like"/>
    <property type="match status" value="1"/>
</dbReference>
<proteinExistence type="predicted"/>
<evidence type="ECO:0000313" key="6">
    <source>
        <dbReference type="Proteomes" id="UP001497497"/>
    </source>
</evidence>
<dbReference type="GO" id="GO:0097733">
    <property type="term" value="C:photoreceptor cell cilium"/>
    <property type="evidence" value="ECO:0007669"/>
    <property type="project" value="UniProtKB-ARBA"/>
</dbReference>
<comment type="caution">
    <text evidence="5">The sequence shown here is derived from an EMBL/GenBank/DDBJ whole genome shotgun (WGS) entry which is preliminary data.</text>
</comment>
<dbReference type="InterPro" id="IPR032675">
    <property type="entry name" value="LRR_dom_sf"/>
</dbReference>
<dbReference type="GO" id="GO:0036064">
    <property type="term" value="C:ciliary basal body"/>
    <property type="evidence" value="ECO:0007669"/>
    <property type="project" value="UniProtKB-ARBA"/>
</dbReference>
<evidence type="ECO:0000313" key="5">
    <source>
        <dbReference type="EMBL" id="CAL1536041.1"/>
    </source>
</evidence>
<evidence type="ECO:0000256" key="3">
    <source>
        <dbReference type="SAM" id="MobiDB-lite"/>
    </source>
</evidence>
<gene>
    <name evidence="5" type="ORF">GSLYS_00009954001</name>
</gene>
<feature type="compositionally biased region" description="Basic and acidic residues" evidence="3">
    <location>
        <begin position="229"/>
        <end position="252"/>
    </location>
</feature>
<feature type="region of interest" description="Disordered" evidence="3">
    <location>
        <begin position="333"/>
        <end position="353"/>
    </location>
</feature>
<dbReference type="EMBL" id="CAXITT010000219">
    <property type="protein sequence ID" value="CAL1536041.1"/>
    <property type="molecule type" value="Genomic_DNA"/>
</dbReference>
<accession>A0AAV2HT04</accession>
<dbReference type="SMART" id="SM00446">
    <property type="entry name" value="LRRcap"/>
    <property type="match status" value="1"/>
</dbReference>
<sequence length="613" mass="67897">MASEELLSQIDNTVELTEKLVLLRTRAQDLESVKKLNCWASNIKDVSVVRRLPNLEVCSLSINKLTTLRDFAHCYNLQELYVRTNNIQCLGDIHYLKNLPKLRSLWLSENPCATKDNYRMTVLKTLPRLQKLDNVVVTEDELTRAKTEGDDVPIPEDFSYSSVFTDATSSSTEDDKEVDKSGLSESSNKWALPRRKRHQKKREDQIKERLSLDDGSIKSGDDGDVSATSKEDIKSDGDVSPRTFKEENKSEGDVSATGKEAIKSDGDVSPRTFKADIIFDGEVSAKTFQEDIKSDVDISARSEDCSAISEDANLKNEKKVLQVEKNLTIKSDVKSEHSKEENELENGHNNNDIHANEMGDKKDLKFCKEAIVGPDKDASEGTYGEAAFELPLKRCYGKTHLAITVPEVLQTLHLEGGGLDLDLTHDEAKPTPAAGIETMSIYPAPGGENINNSATESGTAFNENSLRVVSLLDRIQLDDVADSTDVVRSVDFSQDGRDGSSDQTVLTPEINHLDNATVTTLTQSGCGEMELTTLAAKEKTEPIDWEEYNRLRIQVGVKPMNKVTSTTKSINSDILRTRNSNILNAVLSLVKELDKDSLDIVSSAVKSRLDTFS</sequence>
<protein>
    <recommendedName>
        <fullName evidence="4">U2A'/phosphoprotein 32 family A C-terminal domain-containing protein</fullName>
    </recommendedName>
</protein>
<dbReference type="Gene3D" id="3.80.10.10">
    <property type="entry name" value="Ribonuclease Inhibitor"/>
    <property type="match status" value="1"/>
</dbReference>
<dbReference type="PROSITE" id="PS51450">
    <property type="entry name" value="LRR"/>
    <property type="match status" value="1"/>
</dbReference>
<feature type="domain" description="U2A'/phosphoprotein 32 family A C-terminal" evidence="4">
    <location>
        <begin position="115"/>
        <end position="133"/>
    </location>
</feature>